<evidence type="ECO:0000313" key="1">
    <source>
        <dbReference type="EMBL" id="KOF98004.1"/>
    </source>
</evidence>
<dbReference type="EMBL" id="KQ416231">
    <property type="protein sequence ID" value="KOF98004.1"/>
    <property type="molecule type" value="Genomic_DNA"/>
</dbReference>
<proteinExistence type="predicted"/>
<gene>
    <name evidence="1" type="ORF">OCBIM_22027693mg</name>
</gene>
<organism evidence="1">
    <name type="scientific">Octopus bimaculoides</name>
    <name type="common">California two-spotted octopus</name>
    <dbReference type="NCBI Taxonomy" id="37653"/>
    <lineage>
        <taxon>Eukaryota</taxon>
        <taxon>Metazoa</taxon>
        <taxon>Spiralia</taxon>
        <taxon>Lophotrochozoa</taxon>
        <taxon>Mollusca</taxon>
        <taxon>Cephalopoda</taxon>
        <taxon>Coleoidea</taxon>
        <taxon>Octopodiformes</taxon>
        <taxon>Octopoda</taxon>
        <taxon>Incirrata</taxon>
        <taxon>Octopodidae</taxon>
        <taxon>Octopus</taxon>
    </lineage>
</organism>
<protein>
    <submittedName>
        <fullName evidence="1">Uncharacterized protein</fullName>
    </submittedName>
</protein>
<sequence>MWAYVIGSECEDLNHESNFVMWGLCCWPSVLGPKACRMHFFNVGVHCFSCLGLITWTVHFC</sequence>
<reference evidence="1" key="1">
    <citation type="submission" date="2015-07" db="EMBL/GenBank/DDBJ databases">
        <title>MeaNS - Measles Nucleotide Surveillance Program.</title>
        <authorList>
            <person name="Tran T."/>
            <person name="Druce J."/>
        </authorList>
    </citation>
    <scope>NUCLEOTIDE SEQUENCE</scope>
    <source>
        <strain evidence="1">UCB-OBI-ISO-001</strain>
        <tissue evidence="1">Gonad</tissue>
    </source>
</reference>
<dbReference type="AlphaFoldDB" id="A0A0L8I9C0"/>
<accession>A0A0L8I9C0</accession>
<name>A0A0L8I9C0_OCTBM</name>